<dbReference type="AlphaFoldDB" id="A0A5R9IMT8"/>
<evidence type="ECO:0000259" key="7">
    <source>
        <dbReference type="Pfam" id="PF07715"/>
    </source>
</evidence>
<dbReference type="RefSeq" id="WP_138318910.1">
    <property type="nucleotide sequence ID" value="NZ_VCBC01000004.1"/>
</dbReference>
<comment type="subcellular location">
    <subcellularLocation>
        <location evidence="1 4">Cell outer membrane</location>
    </subcellularLocation>
</comment>
<name>A0A5R9IMT8_9GAMM</name>
<evidence type="ECO:0000256" key="1">
    <source>
        <dbReference type="ARBA" id="ARBA00004442"/>
    </source>
</evidence>
<dbReference type="SUPFAM" id="SSF56935">
    <property type="entry name" value="Porins"/>
    <property type="match status" value="1"/>
</dbReference>
<feature type="domain" description="TonB-dependent receptor plug" evidence="7">
    <location>
        <begin position="59"/>
        <end position="160"/>
    </location>
</feature>
<evidence type="ECO:0000256" key="2">
    <source>
        <dbReference type="ARBA" id="ARBA00023136"/>
    </source>
</evidence>
<dbReference type="Proteomes" id="UP000307790">
    <property type="component" value="Unassembled WGS sequence"/>
</dbReference>
<dbReference type="OrthoDB" id="8727862at2"/>
<dbReference type="Gene3D" id="2.170.130.10">
    <property type="entry name" value="TonB-dependent receptor, plug domain"/>
    <property type="match status" value="1"/>
</dbReference>
<dbReference type="InterPro" id="IPR000531">
    <property type="entry name" value="Beta-barrel_TonB"/>
</dbReference>
<dbReference type="InterPro" id="IPR037066">
    <property type="entry name" value="Plug_dom_sf"/>
</dbReference>
<keyword evidence="5" id="KW-0732">Signal</keyword>
<evidence type="ECO:0000256" key="5">
    <source>
        <dbReference type="SAM" id="SignalP"/>
    </source>
</evidence>
<comment type="caution">
    <text evidence="8">The sequence shown here is derived from an EMBL/GenBank/DDBJ whole genome shotgun (WGS) entry which is preliminary data.</text>
</comment>
<protein>
    <submittedName>
        <fullName evidence="8">TonB-dependent receptor</fullName>
    </submittedName>
</protein>
<accession>A0A5R9IMT8</accession>
<evidence type="ECO:0000256" key="4">
    <source>
        <dbReference type="RuleBase" id="RU003357"/>
    </source>
</evidence>
<dbReference type="PANTHER" id="PTHR40980">
    <property type="entry name" value="PLUG DOMAIN-CONTAINING PROTEIN"/>
    <property type="match status" value="1"/>
</dbReference>
<dbReference type="EMBL" id="VCBC01000004">
    <property type="protein sequence ID" value="TLU66845.1"/>
    <property type="molecule type" value="Genomic_DNA"/>
</dbReference>
<proteinExistence type="inferred from homology"/>
<keyword evidence="9" id="KW-1185">Reference proteome</keyword>
<keyword evidence="4" id="KW-0798">TonB box</keyword>
<feature type="signal peptide" evidence="5">
    <location>
        <begin position="1"/>
        <end position="27"/>
    </location>
</feature>
<dbReference type="InterPro" id="IPR036942">
    <property type="entry name" value="Beta-barrel_TonB_sf"/>
</dbReference>
<keyword evidence="3" id="KW-0998">Cell outer membrane</keyword>
<keyword evidence="2 4" id="KW-0472">Membrane</keyword>
<keyword evidence="8" id="KW-0675">Receptor</keyword>
<dbReference type="NCBIfam" id="TIGR01782">
    <property type="entry name" value="TonB-Xanth-Caul"/>
    <property type="match status" value="1"/>
</dbReference>
<dbReference type="Gene3D" id="2.40.170.20">
    <property type="entry name" value="TonB-dependent receptor, beta-barrel domain"/>
    <property type="match status" value="1"/>
</dbReference>
<evidence type="ECO:0000313" key="8">
    <source>
        <dbReference type="EMBL" id="TLU66845.1"/>
    </source>
</evidence>
<dbReference type="Pfam" id="PF07715">
    <property type="entry name" value="Plug"/>
    <property type="match status" value="1"/>
</dbReference>
<evidence type="ECO:0000259" key="6">
    <source>
        <dbReference type="Pfam" id="PF00593"/>
    </source>
</evidence>
<comment type="similarity">
    <text evidence="4">Belongs to the TonB-dependent receptor family.</text>
</comment>
<gene>
    <name evidence="8" type="ORF">FE810_04890</name>
</gene>
<reference evidence="8 9" key="1">
    <citation type="submission" date="2019-05" db="EMBL/GenBank/DDBJ databases">
        <title>Genome sequences of Thalassotalea litorea 1K03283.</title>
        <authorList>
            <person name="Zhang D."/>
        </authorList>
    </citation>
    <scope>NUCLEOTIDE SEQUENCE [LARGE SCALE GENOMIC DNA]</scope>
    <source>
        <strain evidence="8 9">MCCC 1K03283</strain>
    </source>
</reference>
<dbReference type="InterPro" id="IPR010104">
    <property type="entry name" value="TonB_rcpt_bac"/>
</dbReference>
<feature type="domain" description="TonB-dependent receptor-like beta-barrel" evidence="6">
    <location>
        <begin position="458"/>
        <end position="969"/>
    </location>
</feature>
<dbReference type="GO" id="GO:0009279">
    <property type="term" value="C:cell outer membrane"/>
    <property type="evidence" value="ECO:0007669"/>
    <property type="project" value="UniProtKB-SubCell"/>
</dbReference>
<evidence type="ECO:0000256" key="3">
    <source>
        <dbReference type="ARBA" id="ARBA00023237"/>
    </source>
</evidence>
<feature type="chain" id="PRO_5024274840" evidence="5">
    <location>
        <begin position="28"/>
        <end position="1002"/>
    </location>
</feature>
<sequence length="1002" mass="110669">MTNFTFKKSKLATTLSLVLGATTMASAGAQESTQADGDEIEVIEVTGIKGSVIRAMDVKRSSTGIVDAISAEDMGKFPDTNLAESLQRISGVSIDRNNGEGQKVTVRGFSSSRNLVLINGRQLANTTGDRSFNFDNLAAEGISGLEVYKTSMAKLATGGLGATINLNTNEPLAIGKQKASFSVKGVNDSSTEEGSITPELSGIYSNVFADGKFGISLTANYAERESGSQQAEVGTGWRSFEARQHQDWGDGDNATWGGVPYENQVNRPDPNSDDIYSVPQTTIYKFEEQQRKRLNSHLVLQYDVSDNFRATVDAMYIEKEVDLQYNDISAWYTFAPSENVWSDGPVSSPLLYSEYYGEGSLQDLSMGARNSGTREDTTMIGLNLEWQVTDNFWMEFDVHTSDAVEEPNNKYGSANTLSLMARIREGAATDFSGALPVLAVKGSETLSPELMEVAGSWFRNDRTDIELDQAQWNGSYDMDEFGSIDFGAAYMNASNHRREAPQIQRDDWGGMGAGVFDASQLPESSIHDKFDVSGGYFADFQDQDAGSWNIVDRYYKWDFNTIVPYAESLYGQPADSICGTNFCPSNNFAQGTDRYVEETITSIYFQYNYEGEIGTMPFDVHFGLRHEQTEIDSTSAVVNYEDFDSWVGETEFYLTPIDGDFIYQSRSGDYSHTLPSINLNLELTDDLIVRAAYSETINRPYYGDLSGGTSVGQGHNLAGAGGGSGNPGLLPLESDNWDFSVEWYYAEGSYLSAAYFDKTITNAITTTTEDFRPFDINTPIGGQRWNEAVAAVGIADKTAMRNWIYDNYADGETVYLNASGFVVVEGVPGDPLLDFAISVPSNSSNEQGYDGLELTAQHLFGESGFGVIANYTFVNTDNTYDNTSLTLDVNPETDISDTANLIAFYEKDGFQIRIAYNWRDEFLKSYWENAADNAPNPVYTEEYEQFDISASYDLPWVEGLTVFLEGINITDEYTRKHGRSWNQVTNVTQTGARYALGARYSF</sequence>
<dbReference type="PANTHER" id="PTHR40980:SF3">
    <property type="entry name" value="TONB-DEPENDENT RECEPTOR-LIKE BETA-BARREL DOMAIN-CONTAINING PROTEIN"/>
    <property type="match status" value="1"/>
</dbReference>
<dbReference type="Pfam" id="PF00593">
    <property type="entry name" value="TonB_dep_Rec_b-barrel"/>
    <property type="match status" value="1"/>
</dbReference>
<dbReference type="InterPro" id="IPR012910">
    <property type="entry name" value="Plug_dom"/>
</dbReference>
<organism evidence="8 9">
    <name type="scientific">Thalassotalea litorea</name>
    <dbReference type="NCBI Taxonomy" id="2020715"/>
    <lineage>
        <taxon>Bacteria</taxon>
        <taxon>Pseudomonadati</taxon>
        <taxon>Pseudomonadota</taxon>
        <taxon>Gammaproteobacteria</taxon>
        <taxon>Alteromonadales</taxon>
        <taxon>Colwelliaceae</taxon>
        <taxon>Thalassotalea</taxon>
    </lineage>
</organism>
<evidence type="ECO:0000313" key="9">
    <source>
        <dbReference type="Proteomes" id="UP000307790"/>
    </source>
</evidence>